<name>A0A516Q308_9ACTN</name>
<accession>A0A516Q308</accession>
<feature type="binding site" evidence="7">
    <location>
        <begin position="23"/>
        <end position="30"/>
    </location>
    <ligand>
        <name>NADP(+)</name>
        <dbReference type="ChEBI" id="CHEBI:58349"/>
    </ligand>
</feature>
<dbReference type="GO" id="GO:0050661">
    <property type="term" value="F:NADP binding"/>
    <property type="evidence" value="ECO:0007669"/>
    <property type="project" value="UniProtKB-UniRule"/>
</dbReference>
<dbReference type="GO" id="GO:0006006">
    <property type="term" value="P:glucose metabolic process"/>
    <property type="evidence" value="ECO:0007669"/>
    <property type="project" value="UniProtKB-KW"/>
</dbReference>
<dbReference type="InterPro" id="IPR019796">
    <property type="entry name" value="G6P_DH_AS"/>
</dbReference>
<dbReference type="SUPFAM" id="SSF55347">
    <property type="entry name" value="Glyceraldehyde-3-phosphate dehydrogenase-like, C-terminal domain"/>
    <property type="match status" value="1"/>
</dbReference>
<dbReference type="EC" id="1.1.1.49" evidence="7"/>
<keyword evidence="6 7" id="KW-0119">Carbohydrate metabolism</keyword>
<comment type="similarity">
    <text evidence="2 7">Belongs to the glucose-6-phosphate dehydrogenase family.</text>
</comment>
<protein>
    <recommendedName>
        <fullName evidence="7">Glucose-6-phosphate 1-dehydrogenase</fullName>
        <shortName evidence="7">G6PD</shortName>
        <ecNumber evidence="7">1.1.1.49</ecNumber>
    </recommendedName>
</protein>
<reference evidence="10 11" key="1">
    <citation type="submission" date="2019-07" db="EMBL/GenBank/DDBJ databases">
        <title>Microlunatus dokdonensis sp. nov. isolated from the rhizospheric soil of the wild plant Elymus tsukushiensis.</title>
        <authorList>
            <person name="Ghim S.-Y."/>
            <person name="Hwang Y.-J."/>
            <person name="Son J.-S."/>
            <person name="Shin J.-H."/>
        </authorList>
    </citation>
    <scope>NUCLEOTIDE SEQUENCE [LARGE SCALE GENOMIC DNA]</scope>
    <source>
        <strain evidence="10 11">KUDC0627</strain>
    </source>
</reference>
<evidence type="ECO:0000259" key="8">
    <source>
        <dbReference type="Pfam" id="PF00479"/>
    </source>
</evidence>
<feature type="active site" description="Proton acceptor" evidence="7">
    <location>
        <position position="252"/>
    </location>
</feature>
<dbReference type="PANTHER" id="PTHR23429:SF0">
    <property type="entry name" value="GLUCOSE-6-PHOSPHATE 1-DEHYDROGENASE"/>
    <property type="match status" value="1"/>
</dbReference>
<dbReference type="PIRSF" id="PIRSF000110">
    <property type="entry name" value="G6PD"/>
    <property type="match status" value="1"/>
</dbReference>
<dbReference type="InterPro" id="IPR022674">
    <property type="entry name" value="G6P_DH_NAD-bd"/>
</dbReference>
<evidence type="ECO:0000313" key="10">
    <source>
        <dbReference type="EMBL" id="QDP97815.1"/>
    </source>
</evidence>
<dbReference type="InterPro" id="IPR022675">
    <property type="entry name" value="G6P_DH_C"/>
</dbReference>
<evidence type="ECO:0000256" key="1">
    <source>
        <dbReference type="ARBA" id="ARBA00004937"/>
    </source>
</evidence>
<evidence type="ECO:0000313" key="11">
    <source>
        <dbReference type="Proteomes" id="UP000319263"/>
    </source>
</evidence>
<evidence type="ECO:0000259" key="9">
    <source>
        <dbReference type="Pfam" id="PF02781"/>
    </source>
</evidence>
<dbReference type="GO" id="GO:0005829">
    <property type="term" value="C:cytosol"/>
    <property type="evidence" value="ECO:0007669"/>
    <property type="project" value="TreeGrafter"/>
</dbReference>
<feature type="domain" description="Glucose-6-phosphate dehydrogenase NAD-binding" evidence="8">
    <location>
        <begin position="20"/>
        <end position="199"/>
    </location>
</feature>
<dbReference type="RefSeq" id="WP_143987769.1">
    <property type="nucleotide sequence ID" value="NZ_CP041692.1"/>
</dbReference>
<dbReference type="PRINTS" id="PR00079">
    <property type="entry name" value="G6PDHDRGNASE"/>
</dbReference>
<feature type="domain" description="Glucose-6-phosphate dehydrogenase C-terminal" evidence="9">
    <location>
        <begin position="202"/>
        <end position="469"/>
    </location>
</feature>
<feature type="binding site" evidence="7">
    <location>
        <position position="160"/>
    </location>
    <ligand>
        <name>NADP(+)</name>
        <dbReference type="ChEBI" id="CHEBI:58349"/>
    </ligand>
</feature>
<dbReference type="PROSITE" id="PS00069">
    <property type="entry name" value="G6P_DEHYDROGENASE"/>
    <property type="match status" value="1"/>
</dbReference>
<dbReference type="UniPathway" id="UPA00115">
    <property type="reaction ID" value="UER00408"/>
</dbReference>
<dbReference type="Proteomes" id="UP000319263">
    <property type="component" value="Chromosome"/>
</dbReference>
<dbReference type="InterPro" id="IPR001282">
    <property type="entry name" value="G6P_DH"/>
</dbReference>
<feature type="binding site" evidence="7">
    <location>
        <position position="190"/>
    </location>
    <ligand>
        <name>substrate</name>
    </ligand>
</feature>
<keyword evidence="4 7" id="KW-0521">NADP</keyword>
<dbReference type="HAMAP" id="MF_00966">
    <property type="entry name" value="G6PD"/>
    <property type="match status" value="1"/>
</dbReference>
<feature type="binding site" evidence="7">
    <location>
        <position position="247"/>
    </location>
    <ligand>
        <name>substrate</name>
    </ligand>
</feature>
<dbReference type="EMBL" id="CP041692">
    <property type="protein sequence ID" value="QDP97815.1"/>
    <property type="molecule type" value="Genomic_DNA"/>
</dbReference>
<gene>
    <name evidence="7" type="primary">zwf</name>
    <name evidence="10" type="ORF">FOE78_19580</name>
</gene>
<evidence type="ECO:0000256" key="7">
    <source>
        <dbReference type="HAMAP-Rule" id="MF_00966"/>
    </source>
</evidence>
<dbReference type="SUPFAM" id="SSF51735">
    <property type="entry name" value="NAD(P)-binding Rossmann-fold domains"/>
    <property type="match status" value="1"/>
</dbReference>
<feature type="binding site" evidence="7">
    <location>
        <position position="338"/>
    </location>
    <ligand>
        <name>substrate</name>
    </ligand>
</feature>
<comment type="function">
    <text evidence="7">Catalyzes the oxidation of glucose 6-phosphate to 6-phosphogluconolactone.</text>
</comment>
<dbReference type="Gene3D" id="3.40.50.720">
    <property type="entry name" value="NAD(P)-binding Rossmann-like Domain"/>
    <property type="match status" value="1"/>
</dbReference>
<dbReference type="PANTHER" id="PTHR23429">
    <property type="entry name" value="GLUCOSE-6-PHOSPHATE 1-DEHYDROGENASE G6PD"/>
    <property type="match status" value="1"/>
</dbReference>
<dbReference type="InterPro" id="IPR036291">
    <property type="entry name" value="NAD(P)-bd_dom_sf"/>
</dbReference>
<keyword evidence="3 7" id="KW-0313">Glucose metabolism</keyword>
<feature type="binding site" evidence="7">
    <location>
        <position position="194"/>
    </location>
    <ligand>
        <name>substrate</name>
    </ligand>
</feature>
<dbReference type="AlphaFoldDB" id="A0A516Q308"/>
<dbReference type="Pfam" id="PF02781">
    <property type="entry name" value="G6PD_C"/>
    <property type="match status" value="1"/>
</dbReference>
<evidence type="ECO:0000256" key="3">
    <source>
        <dbReference type="ARBA" id="ARBA00022526"/>
    </source>
</evidence>
<dbReference type="Pfam" id="PF00479">
    <property type="entry name" value="G6PD_N"/>
    <property type="match status" value="1"/>
</dbReference>
<evidence type="ECO:0000256" key="5">
    <source>
        <dbReference type="ARBA" id="ARBA00023002"/>
    </source>
</evidence>
<sequence length="483" mass="52503">MQHKTLDPGPQQVATPTAFVLFGATGDLARRMVLPAFYDLFCRGLTPKEWVLIGNGRGDVAHEDFRDHVHKSLVEFGPGEDKIDQGQWAEFSKRLRFAGGGFDEDDPGSLLDVINEAAGGLGEERQFVHYLAIPPSAFGSIASGLAAHDLLQGSKVVFEKPYGESLESFGELDQLVHSLMDEDQVFRIDHFLGKEATQNLHMLRFGNAMINNNWSADAVAQVQIDAPETLDVAQRAAFYDATGAFKDMIVTHLFQVAAEVAMEPPASMAAEDLQTARESVLGQFRPLDSSEVVLGQFDGYTEIDKIADDSTTDTLAAVRLWVDTDRWRGVPFLLRSGKRMAGDHELVSLIMKEPKGPLGDLPDTAARLEISLKGKGGIGVALILKHPGPGLTVSEQRIDLSLADVDPGEGLDPYVALLHDVLIGDRSLFTSSDGLAHAWRVADSLLKNPPRPISYQPGSWGPEEATELTGGLGWVTQRNEQAG</sequence>
<feature type="binding site" evidence="7">
    <location>
        <position position="57"/>
    </location>
    <ligand>
        <name>NADP(+)</name>
        <dbReference type="ChEBI" id="CHEBI:58349"/>
    </ligand>
</feature>
<proteinExistence type="inferred from homology"/>
<comment type="caution">
    <text evidence="7">Lacks conserved residue(s) required for the propagation of feature annotation.</text>
</comment>
<evidence type="ECO:0000256" key="6">
    <source>
        <dbReference type="ARBA" id="ARBA00023277"/>
    </source>
</evidence>
<dbReference type="OrthoDB" id="9802739at2"/>
<keyword evidence="11" id="KW-1185">Reference proteome</keyword>
<dbReference type="GO" id="GO:0004345">
    <property type="term" value="F:glucose-6-phosphate dehydrogenase activity"/>
    <property type="evidence" value="ECO:0007669"/>
    <property type="project" value="UniProtKB-UniRule"/>
</dbReference>
<keyword evidence="5 7" id="KW-0560">Oxidoreductase</keyword>
<dbReference type="KEGG" id="mik:FOE78_19580"/>
<comment type="pathway">
    <text evidence="1 7">Carbohydrate degradation; pentose phosphate pathway; D-ribulose 5-phosphate from D-glucose 6-phosphate (oxidative stage): step 1/3.</text>
</comment>
<comment type="catalytic activity">
    <reaction evidence="7">
        <text>D-glucose 6-phosphate + NADP(+) = 6-phospho-D-glucono-1,5-lactone + NADPH + H(+)</text>
        <dbReference type="Rhea" id="RHEA:15841"/>
        <dbReference type="ChEBI" id="CHEBI:15378"/>
        <dbReference type="ChEBI" id="CHEBI:57783"/>
        <dbReference type="ChEBI" id="CHEBI:57955"/>
        <dbReference type="ChEBI" id="CHEBI:58349"/>
        <dbReference type="ChEBI" id="CHEBI:61548"/>
        <dbReference type="EC" id="1.1.1.49"/>
    </reaction>
</comment>
<evidence type="ECO:0000256" key="2">
    <source>
        <dbReference type="ARBA" id="ARBA00009975"/>
    </source>
</evidence>
<feature type="binding site" evidence="7">
    <location>
        <position position="228"/>
    </location>
    <ligand>
        <name>substrate</name>
    </ligand>
</feature>
<evidence type="ECO:0000256" key="4">
    <source>
        <dbReference type="ARBA" id="ARBA00022857"/>
    </source>
</evidence>
<dbReference type="Gene3D" id="3.30.360.10">
    <property type="entry name" value="Dihydrodipicolinate Reductase, domain 2"/>
    <property type="match status" value="1"/>
</dbReference>
<dbReference type="GO" id="GO:0009051">
    <property type="term" value="P:pentose-phosphate shunt, oxidative branch"/>
    <property type="evidence" value="ECO:0007669"/>
    <property type="project" value="TreeGrafter"/>
</dbReference>
<organism evidence="10 11">
    <name type="scientific">Microlunatus elymi</name>
    <dbReference type="NCBI Taxonomy" id="2596828"/>
    <lineage>
        <taxon>Bacteria</taxon>
        <taxon>Bacillati</taxon>
        <taxon>Actinomycetota</taxon>
        <taxon>Actinomycetes</taxon>
        <taxon>Propionibacteriales</taxon>
        <taxon>Propionibacteriaceae</taxon>
        <taxon>Microlunatus</taxon>
    </lineage>
</organism>